<evidence type="ECO:0000313" key="2">
    <source>
        <dbReference type="EMBL" id="KAG8468268.1"/>
    </source>
</evidence>
<proteinExistence type="predicted"/>
<sequence>MLRSAARLAIPRARLPFAPATSKRFATSSIDPCESLKPDTHDENGKPYVEKGKPYVVPKVVFSPEWLIESPPPAHTWEEPPIFYDVEGEEPPKH</sequence>
<reference evidence="2" key="1">
    <citation type="submission" date="2021-05" db="EMBL/GenBank/DDBJ databases">
        <title>The genome of the haptophyte Pavlova lutheri (Diacronema luteri, Pavlovales) - a model for lipid biosynthesis in eukaryotic algae.</title>
        <authorList>
            <person name="Hulatt C.J."/>
            <person name="Posewitz M.C."/>
        </authorList>
    </citation>
    <scope>NUCLEOTIDE SEQUENCE</scope>
    <source>
        <strain evidence="2">NIVA-4/92</strain>
    </source>
</reference>
<comment type="caution">
    <text evidence="2">The sequence shown here is derived from an EMBL/GenBank/DDBJ whole genome shotgun (WGS) entry which is preliminary data.</text>
</comment>
<evidence type="ECO:0000313" key="3">
    <source>
        <dbReference type="Proteomes" id="UP000751190"/>
    </source>
</evidence>
<dbReference type="Proteomes" id="UP000751190">
    <property type="component" value="Unassembled WGS sequence"/>
</dbReference>
<dbReference type="EMBL" id="JAGTXO010000004">
    <property type="protein sequence ID" value="KAG8468268.1"/>
    <property type="molecule type" value="Genomic_DNA"/>
</dbReference>
<feature type="region of interest" description="Disordered" evidence="1">
    <location>
        <begin position="29"/>
        <end position="49"/>
    </location>
</feature>
<gene>
    <name evidence="2" type="ORF">KFE25_013351</name>
</gene>
<keyword evidence="3" id="KW-1185">Reference proteome</keyword>
<evidence type="ECO:0000256" key="1">
    <source>
        <dbReference type="SAM" id="MobiDB-lite"/>
    </source>
</evidence>
<dbReference type="OrthoDB" id="184190at2759"/>
<feature type="compositionally biased region" description="Basic and acidic residues" evidence="1">
    <location>
        <begin position="34"/>
        <end position="49"/>
    </location>
</feature>
<protein>
    <submittedName>
        <fullName evidence="2">Uncharacterized protein</fullName>
    </submittedName>
</protein>
<accession>A0A8J5XNA0</accession>
<organism evidence="2 3">
    <name type="scientific">Diacronema lutheri</name>
    <name type="common">Unicellular marine alga</name>
    <name type="synonym">Monochrysis lutheri</name>
    <dbReference type="NCBI Taxonomy" id="2081491"/>
    <lineage>
        <taxon>Eukaryota</taxon>
        <taxon>Haptista</taxon>
        <taxon>Haptophyta</taxon>
        <taxon>Pavlovophyceae</taxon>
        <taxon>Pavlovales</taxon>
        <taxon>Pavlovaceae</taxon>
        <taxon>Diacronema</taxon>
    </lineage>
</organism>
<dbReference type="AlphaFoldDB" id="A0A8J5XNA0"/>
<name>A0A8J5XNA0_DIALT</name>